<organism evidence="1 2">
    <name type="scientific">Pseudolysobacter antarcticus</name>
    <dbReference type="NCBI Taxonomy" id="2511995"/>
    <lineage>
        <taxon>Bacteria</taxon>
        <taxon>Pseudomonadati</taxon>
        <taxon>Pseudomonadota</taxon>
        <taxon>Gammaproteobacteria</taxon>
        <taxon>Lysobacterales</taxon>
        <taxon>Rhodanobacteraceae</taxon>
        <taxon>Pseudolysobacter</taxon>
    </lineage>
</organism>
<keyword evidence="2" id="KW-1185">Reference proteome</keyword>
<protein>
    <submittedName>
        <fullName evidence="1">Uncharacterized protein</fullName>
    </submittedName>
</protein>
<accession>A0A411HP82</accession>
<proteinExistence type="predicted"/>
<dbReference type="KEGG" id="xbc:ELE36_19050"/>
<gene>
    <name evidence="1" type="ORF">ELE36_19050</name>
</gene>
<dbReference type="Proteomes" id="UP000291562">
    <property type="component" value="Chromosome"/>
</dbReference>
<dbReference type="OrthoDB" id="5947788at2"/>
<sequence length="252" mass="27766">MRIQRQAAYEGDSTQYPLFPGIRMAQTSSGVGFDDLTGRDFIRNAVEPNTVISTVYADDPIVNSTTYVLEYIPDPAYNVQNYNNAFSLRFNNFFNGNNYFYSGLMPTYAPTNATYPAAFQPMPISGYQSGNWVDKTTPSNENMLIQVYEIPNDTTKRALLFTWVAYAADGLPLNLEGNAIYNIGDTTVSSPVVVVTTNGGQSLWGNVTFTFSDCNTSQFTYTNNSGQPGPTGSGSRTWSRLLNLNINGIVCQ</sequence>
<reference evidence="1 2" key="1">
    <citation type="submission" date="2019-01" db="EMBL/GenBank/DDBJ databases">
        <title>Pseudolysobacter antarctica gen. nov., sp. nov., isolated from Fildes Peninsula, Antarctica.</title>
        <authorList>
            <person name="Wei Z."/>
            <person name="Peng F."/>
        </authorList>
    </citation>
    <scope>NUCLEOTIDE SEQUENCE [LARGE SCALE GENOMIC DNA]</scope>
    <source>
        <strain evidence="1 2">AQ6-296</strain>
    </source>
</reference>
<name>A0A411HP82_9GAMM</name>
<dbReference type="AlphaFoldDB" id="A0A411HP82"/>
<evidence type="ECO:0000313" key="2">
    <source>
        <dbReference type="Proteomes" id="UP000291562"/>
    </source>
</evidence>
<dbReference type="EMBL" id="CP035704">
    <property type="protein sequence ID" value="QBB72297.1"/>
    <property type="molecule type" value="Genomic_DNA"/>
</dbReference>
<evidence type="ECO:0000313" key="1">
    <source>
        <dbReference type="EMBL" id="QBB72297.1"/>
    </source>
</evidence>